<dbReference type="RefSeq" id="WP_311344399.1">
    <property type="nucleotide sequence ID" value="NZ_JAVREI010000002.1"/>
</dbReference>
<dbReference type="EMBL" id="JAVREI010000002">
    <property type="protein sequence ID" value="MDT0275585.1"/>
    <property type="molecule type" value="Genomic_DNA"/>
</dbReference>
<gene>
    <name evidence="2" type="ORF">RM425_06675</name>
</gene>
<sequence>MGMMGMMGMGLGMLLWTALLIALIAVAVVLVVRATRRPTDAHRGGSGRREDSSAEDEVRMRYARGELDTDEFRRRLQDLREN</sequence>
<reference evidence="3" key="1">
    <citation type="submission" date="2023-07" db="EMBL/GenBank/DDBJ databases">
        <title>30 novel species of actinomycetes from the DSMZ collection.</title>
        <authorList>
            <person name="Nouioui I."/>
        </authorList>
    </citation>
    <scope>NUCLEOTIDE SEQUENCE [LARGE SCALE GENOMIC DNA]</scope>
    <source>
        <strain evidence="3">DSM 46792</strain>
    </source>
</reference>
<evidence type="ECO:0000256" key="1">
    <source>
        <dbReference type="SAM" id="MobiDB-lite"/>
    </source>
</evidence>
<protein>
    <submittedName>
        <fullName evidence="2">SHOCT domain-containing protein</fullName>
    </submittedName>
</protein>
<evidence type="ECO:0000313" key="2">
    <source>
        <dbReference type="EMBL" id="MDT0275585.1"/>
    </source>
</evidence>
<organism evidence="2 3">
    <name type="scientific">Blastococcus goldschmidtiae</name>
    <dbReference type="NCBI Taxonomy" id="3075546"/>
    <lineage>
        <taxon>Bacteria</taxon>
        <taxon>Bacillati</taxon>
        <taxon>Actinomycetota</taxon>
        <taxon>Actinomycetes</taxon>
        <taxon>Geodermatophilales</taxon>
        <taxon>Geodermatophilaceae</taxon>
        <taxon>Blastococcus</taxon>
    </lineage>
</organism>
<keyword evidence="3" id="KW-1185">Reference proteome</keyword>
<evidence type="ECO:0000313" key="3">
    <source>
        <dbReference type="Proteomes" id="UP001183222"/>
    </source>
</evidence>
<feature type="region of interest" description="Disordered" evidence="1">
    <location>
        <begin position="38"/>
        <end position="60"/>
    </location>
</feature>
<accession>A0ABU2K5Y0</accession>
<proteinExistence type="predicted"/>
<dbReference type="Proteomes" id="UP001183222">
    <property type="component" value="Unassembled WGS sequence"/>
</dbReference>
<comment type="caution">
    <text evidence="2">The sequence shown here is derived from an EMBL/GenBank/DDBJ whole genome shotgun (WGS) entry which is preliminary data.</text>
</comment>
<name>A0ABU2K5Y0_9ACTN</name>